<sequence>MYLTRLYPQLTHFIFPHRNIVGIYYKSLLGLDTKCHDDRFTRLTIAHGIFCIDLCLFWIPCQVKPSTHRTRVSLAKFFKIKDIEFNIRTMIQNDIRKIR</sequence>
<dbReference type="EMBL" id="MW388005">
    <property type="protein sequence ID" value="QQO39013.1"/>
    <property type="molecule type" value="Genomic_DNA"/>
</dbReference>
<proteinExistence type="predicted"/>
<dbReference type="Proteomes" id="UP000595307">
    <property type="component" value="Segment"/>
</dbReference>
<protein>
    <submittedName>
        <fullName evidence="1">Uncharacterized protein</fullName>
    </submittedName>
</protein>
<evidence type="ECO:0000313" key="1">
    <source>
        <dbReference type="EMBL" id="QQO39013.1"/>
    </source>
</evidence>
<reference evidence="1 2" key="1">
    <citation type="submission" date="2020-12" db="EMBL/GenBank/DDBJ databases">
        <authorList>
            <person name="Esmael A."/>
        </authorList>
    </citation>
    <scope>NUCLEOTIDE SEQUENCE [LARGE SCALE GENOMIC DNA]</scope>
</reference>
<organism evidence="1 2">
    <name type="scientific">Salmonella phage SPHG3</name>
    <dbReference type="NCBI Taxonomy" id="2801526"/>
    <lineage>
        <taxon>Viruses</taxon>
        <taxon>Duplodnaviria</taxon>
        <taxon>Heunggongvirae</taxon>
        <taxon>Uroviricota</taxon>
        <taxon>Caudoviricetes</taxon>
        <taxon>Pantevenvirales</taxon>
        <taxon>Ackermannviridae</taxon>
        <taxon>Cvivirinae</taxon>
        <taxon>Kuttervirus</taxon>
        <taxon>Kuttervirus STW77</taxon>
    </lineage>
</organism>
<name>A0A7T7Z876_9CAUD</name>
<evidence type="ECO:0000313" key="2">
    <source>
        <dbReference type="Proteomes" id="UP000595307"/>
    </source>
</evidence>
<accession>A0A7T7Z876</accession>